<protein>
    <submittedName>
        <fullName evidence="7">RNA binding S1 protein</fullName>
    </submittedName>
</protein>
<dbReference type="GO" id="GO:0003729">
    <property type="term" value="F:mRNA binding"/>
    <property type="evidence" value="ECO:0007669"/>
    <property type="project" value="TreeGrafter"/>
</dbReference>
<feature type="compositionally biased region" description="Basic and acidic residues" evidence="5">
    <location>
        <begin position="357"/>
        <end position="389"/>
    </location>
</feature>
<name>K2FDQ1_9BACT</name>
<feature type="domain" description="S1 motif" evidence="6">
    <location>
        <begin position="26"/>
        <end position="93"/>
    </location>
</feature>
<comment type="function">
    <text evidence="4">Binds mRNA; thus facilitating recognition of the initiation point. It is needed to translate mRNA with a short Shine-Dalgarno (SD) purine-rich sequence.</text>
</comment>
<evidence type="ECO:0000256" key="5">
    <source>
        <dbReference type="SAM" id="MobiDB-lite"/>
    </source>
</evidence>
<evidence type="ECO:0000259" key="6">
    <source>
        <dbReference type="PROSITE" id="PS50126"/>
    </source>
</evidence>
<dbReference type="FunFam" id="2.40.50.140:FF:000103">
    <property type="entry name" value="protein RRP5 homolog"/>
    <property type="match status" value="1"/>
</dbReference>
<accession>K2FDQ1</accession>
<dbReference type="GO" id="GO:0003735">
    <property type="term" value="F:structural constituent of ribosome"/>
    <property type="evidence" value="ECO:0007669"/>
    <property type="project" value="TreeGrafter"/>
</dbReference>
<dbReference type="PANTHER" id="PTHR10724:SF7">
    <property type="entry name" value="SMALL RIBOSOMAL SUBUNIT PROTEIN BS1C"/>
    <property type="match status" value="1"/>
</dbReference>
<evidence type="ECO:0000256" key="1">
    <source>
        <dbReference type="ARBA" id="ARBA00006767"/>
    </source>
</evidence>
<evidence type="ECO:0000313" key="7">
    <source>
        <dbReference type="EMBL" id="EKE29231.1"/>
    </source>
</evidence>
<gene>
    <name evidence="7" type="ORF">ACD_2C00205G0004</name>
</gene>
<evidence type="ECO:0000256" key="2">
    <source>
        <dbReference type="ARBA" id="ARBA00022980"/>
    </source>
</evidence>
<dbReference type="SUPFAM" id="SSF50249">
    <property type="entry name" value="Nucleic acid-binding proteins"/>
    <property type="match status" value="4"/>
</dbReference>
<proteinExistence type="inferred from homology"/>
<keyword evidence="3" id="KW-0687">Ribonucleoprotein</keyword>
<dbReference type="InterPro" id="IPR035104">
    <property type="entry name" value="Ribosomal_protein_S1-like"/>
</dbReference>
<feature type="region of interest" description="Disordered" evidence="5">
    <location>
        <begin position="357"/>
        <end position="412"/>
    </location>
</feature>
<dbReference type="PROSITE" id="PS50126">
    <property type="entry name" value="S1"/>
    <property type="match status" value="4"/>
</dbReference>
<dbReference type="SMART" id="SM00316">
    <property type="entry name" value="S1"/>
    <property type="match status" value="4"/>
</dbReference>
<dbReference type="InterPro" id="IPR012340">
    <property type="entry name" value="NA-bd_OB-fold"/>
</dbReference>
<evidence type="ECO:0000256" key="3">
    <source>
        <dbReference type="ARBA" id="ARBA00023274"/>
    </source>
</evidence>
<dbReference type="AlphaFoldDB" id="K2FDQ1"/>
<dbReference type="GO" id="GO:0006412">
    <property type="term" value="P:translation"/>
    <property type="evidence" value="ECO:0007669"/>
    <property type="project" value="TreeGrafter"/>
</dbReference>
<dbReference type="Pfam" id="PF00575">
    <property type="entry name" value="S1"/>
    <property type="match status" value="2"/>
</dbReference>
<evidence type="ECO:0000256" key="4">
    <source>
        <dbReference type="ARBA" id="ARBA00025604"/>
    </source>
</evidence>
<feature type="compositionally biased region" description="Acidic residues" evidence="5">
    <location>
        <begin position="399"/>
        <end position="412"/>
    </location>
</feature>
<reference evidence="7" key="1">
    <citation type="journal article" date="2012" name="Science">
        <title>Fermentation, hydrogen, and sulfur metabolism in multiple uncultivated bacterial phyla.</title>
        <authorList>
            <person name="Wrighton K.C."/>
            <person name="Thomas B.C."/>
            <person name="Sharon I."/>
            <person name="Miller C.S."/>
            <person name="Castelle C.J."/>
            <person name="VerBerkmoes N.C."/>
            <person name="Wilkins M.J."/>
            <person name="Hettich R.L."/>
            <person name="Lipton M.S."/>
            <person name="Williams K.H."/>
            <person name="Long P.E."/>
            <person name="Banfield J.F."/>
        </authorList>
    </citation>
    <scope>NUCLEOTIDE SEQUENCE [LARGE SCALE GENOMIC DNA]</scope>
</reference>
<feature type="domain" description="S1 motif" evidence="6">
    <location>
        <begin position="111"/>
        <end position="189"/>
    </location>
</feature>
<sequence length="412" mass="45624">MATAKKGQDFSEILKNAAPIISPRLGEIVVWKVLSVSPKMILVDLNNQFTGIIAGSDMHSSIDDISTINVWDQVESFVIWDDRDSGLVVLSLRKASQIKLISRLHSNFDTKEIITVIPNEANKGWLLIDLDGIKWFIPVSQLTPVNYPRVEWANPEKILAHLNRLVGKPFKVRVINVDQDGKKIIFSEKAAVEEERGAALEKLKIGAQVEWVVSGILTYGLFVTFNGLEGLVHVSEIDWGHVNDPSKFAKVGDKIKVEVIGIDADKISLSMKRLKHNPWVELAKKYKVGDVIKAPVMRISKFGIFLSLDGGISGLIHLSEISNEIVKNVEDYVKVGDLVEAKVITFDPNEKRIGLSLKTQEEVAEEKAPAKKAKKEETAEAPATEEKKAPAKKAKKEEAAEETAETPETPAE</sequence>
<comment type="caution">
    <text evidence="7">The sequence shown here is derived from an EMBL/GenBank/DDBJ whole genome shotgun (WGS) entry which is preliminary data.</text>
</comment>
<dbReference type="InterPro" id="IPR003029">
    <property type="entry name" value="S1_domain"/>
</dbReference>
<dbReference type="InterPro" id="IPR050437">
    <property type="entry name" value="Ribos_protein_bS1-like"/>
</dbReference>
<dbReference type="Gene3D" id="2.40.50.140">
    <property type="entry name" value="Nucleic acid-binding proteins"/>
    <property type="match status" value="4"/>
</dbReference>
<dbReference type="PRINTS" id="PR00681">
    <property type="entry name" value="RIBOSOMALS1"/>
</dbReference>
<dbReference type="PANTHER" id="PTHR10724">
    <property type="entry name" value="30S RIBOSOMAL PROTEIN S1"/>
    <property type="match status" value="1"/>
</dbReference>
<feature type="domain" description="S1 motif" evidence="6">
    <location>
        <begin position="289"/>
        <end position="358"/>
    </location>
</feature>
<organism evidence="7">
    <name type="scientific">uncultured bacterium</name>
    <name type="common">gcode 4</name>
    <dbReference type="NCBI Taxonomy" id="1234023"/>
    <lineage>
        <taxon>Bacteria</taxon>
        <taxon>environmental samples</taxon>
    </lineage>
</organism>
<feature type="domain" description="S1 motif" evidence="6">
    <location>
        <begin position="206"/>
        <end position="272"/>
    </location>
</feature>
<comment type="similarity">
    <text evidence="1">Belongs to the bacterial ribosomal protein bS1 family.</text>
</comment>
<keyword evidence="2" id="KW-0689">Ribosomal protein</keyword>
<dbReference type="EMBL" id="AMFJ01000205">
    <property type="protein sequence ID" value="EKE29231.1"/>
    <property type="molecule type" value="Genomic_DNA"/>
</dbReference>